<feature type="domain" description="HTH tetR-type" evidence="3">
    <location>
        <begin position="3"/>
        <end position="63"/>
    </location>
</feature>
<dbReference type="EMBL" id="SJKD01000013">
    <property type="protein sequence ID" value="TCC40088.1"/>
    <property type="molecule type" value="Genomic_DNA"/>
</dbReference>
<dbReference type="OrthoDB" id="3816938at2"/>
<evidence type="ECO:0000256" key="2">
    <source>
        <dbReference type="PROSITE-ProRule" id="PRU00335"/>
    </source>
</evidence>
<dbReference type="GO" id="GO:0003677">
    <property type="term" value="F:DNA binding"/>
    <property type="evidence" value="ECO:0007669"/>
    <property type="project" value="UniProtKB-UniRule"/>
</dbReference>
<evidence type="ECO:0000259" key="3">
    <source>
        <dbReference type="PROSITE" id="PS50977"/>
    </source>
</evidence>
<accession>A0A4R0J773</accession>
<feature type="DNA-binding region" description="H-T-H motif" evidence="2">
    <location>
        <begin position="26"/>
        <end position="45"/>
    </location>
</feature>
<dbReference type="Gene3D" id="1.10.357.10">
    <property type="entry name" value="Tetracycline Repressor, domain 2"/>
    <property type="match status" value="1"/>
</dbReference>
<comment type="caution">
    <text evidence="4">The sequence shown here is derived from an EMBL/GenBank/DDBJ whole genome shotgun (WGS) entry which is preliminary data.</text>
</comment>
<gene>
    <name evidence="4" type="ORF">E0H75_39150</name>
</gene>
<dbReference type="Gene3D" id="1.10.10.60">
    <property type="entry name" value="Homeodomain-like"/>
    <property type="match status" value="1"/>
</dbReference>
<name>A0A4R0J773_9ACTN</name>
<dbReference type="InterPro" id="IPR009057">
    <property type="entry name" value="Homeodomain-like_sf"/>
</dbReference>
<evidence type="ECO:0000256" key="1">
    <source>
        <dbReference type="ARBA" id="ARBA00023125"/>
    </source>
</evidence>
<reference evidence="4 5" key="1">
    <citation type="submission" date="2019-02" db="EMBL/GenBank/DDBJ databases">
        <title>Kribbella capetownensis sp. nov. and Kribbella speibonae sp. nov., isolated from soil.</title>
        <authorList>
            <person name="Curtis S.M."/>
            <person name="Norton I."/>
            <person name="Everest G.J."/>
            <person name="Meyers P.R."/>
        </authorList>
    </citation>
    <scope>NUCLEOTIDE SEQUENCE [LARGE SCALE GENOMIC DNA]</scope>
    <source>
        <strain evidence="4 5">YM53</strain>
    </source>
</reference>
<keyword evidence="1 2" id="KW-0238">DNA-binding</keyword>
<sequence>MTIAVDETLREATVAVLAEHGWSGVTLERVAEKVGRSRVTLWRQGLTVELLLNSLLDALAEDYRDTLWPILAGSGTGREGLVKTLEALFDVIDRHLPLILSSDLVFHQEQARNGPVSFIDPFERFLREGEQDGSLHPHGRISDVAEVLMVSAIFTYVHMRGRHHWSKARVRRLTLDLTLRGVLNF</sequence>
<dbReference type="InterPro" id="IPR001647">
    <property type="entry name" value="HTH_TetR"/>
</dbReference>
<dbReference type="RefSeq" id="WP_131518783.1">
    <property type="nucleotide sequence ID" value="NZ_SJKD01000013.1"/>
</dbReference>
<organism evidence="4 5">
    <name type="scientific">Kribbella capetownensis</name>
    <dbReference type="NCBI Taxonomy" id="1572659"/>
    <lineage>
        <taxon>Bacteria</taxon>
        <taxon>Bacillati</taxon>
        <taxon>Actinomycetota</taxon>
        <taxon>Actinomycetes</taxon>
        <taxon>Propionibacteriales</taxon>
        <taxon>Kribbellaceae</taxon>
        <taxon>Kribbella</taxon>
    </lineage>
</organism>
<evidence type="ECO:0000313" key="5">
    <source>
        <dbReference type="Proteomes" id="UP000293342"/>
    </source>
</evidence>
<keyword evidence="5" id="KW-1185">Reference proteome</keyword>
<dbReference type="SUPFAM" id="SSF46689">
    <property type="entry name" value="Homeodomain-like"/>
    <property type="match status" value="1"/>
</dbReference>
<dbReference type="Proteomes" id="UP000293342">
    <property type="component" value="Unassembled WGS sequence"/>
</dbReference>
<proteinExistence type="predicted"/>
<protein>
    <submittedName>
        <fullName evidence="4">TetR family transcriptional regulator</fullName>
    </submittedName>
</protein>
<dbReference type="PROSITE" id="PS50977">
    <property type="entry name" value="HTH_TETR_2"/>
    <property type="match status" value="1"/>
</dbReference>
<dbReference type="AlphaFoldDB" id="A0A4R0J773"/>
<evidence type="ECO:0000313" key="4">
    <source>
        <dbReference type="EMBL" id="TCC40088.1"/>
    </source>
</evidence>